<feature type="compositionally biased region" description="Basic and acidic residues" evidence="1">
    <location>
        <begin position="76"/>
        <end position="86"/>
    </location>
</feature>
<reference evidence="3 4" key="1">
    <citation type="submission" date="2024-01" db="EMBL/GenBank/DDBJ databases">
        <title>The genomes of 5 underutilized Papilionoideae crops provide insights into root nodulation and disease resistanc.</title>
        <authorList>
            <person name="Yuan L."/>
        </authorList>
    </citation>
    <scope>NUCLEOTIDE SEQUENCE [LARGE SCALE GENOMIC DNA]</scope>
    <source>
        <strain evidence="3">ZHUSHIDOU_FW_LH</strain>
        <tissue evidence="3">Leaf</tissue>
    </source>
</reference>
<evidence type="ECO:0008006" key="5">
    <source>
        <dbReference type="Google" id="ProtNLM"/>
    </source>
</evidence>
<gene>
    <name evidence="3" type="ORF">RIF29_20389</name>
</gene>
<evidence type="ECO:0000256" key="1">
    <source>
        <dbReference type="SAM" id="MobiDB-lite"/>
    </source>
</evidence>
<evidence type="ECO:0000313" key="3">
    <source>
        <dbReference type="EMBL" id="KAK7267711.1"/>
    </source>
</evidence>
<proteinExistence type="predicted"/>
<dbReference type="Proteomes" id="UP001372338">
    <property type="component" value="Unassembled WGS sequence"/>
</dbReference>
<feature type="chain" id="PRO_5042896517" description="Secreted protein" evidence="2">
    <location>
        <begin position="19"/>
        <end position="92"/>
    </location>
</feature>
<feature type="signal peptide" evidence="2">
    <location>
        <begin position="1"/>
        <end position="18"/>
    </location>
</feature>
<dbReference type="EMBL" id="JAYWIO010000004">
    <property type="protein sequence ID" value="KAK7267711.1"/>
    <property type="molecule type" value="Genomic_DNA"/>
</dbReference>
<evidence type="ECO:0000313" key="4">
    <source>
        <dbReference type="Proteomes" id="UP001372338"/>
    </source>
</evidence>
<dbReference type="AlphaFoldDB" id="A0AAN9F2F9"/>
<name>A0AAN9F2F9_CROPI</name>
<keyword evidence="4" id="KW-1185">Reference proteome</keyword>
<keyword evidence="2" id="KW-0732">Signal</keyword>
<evidence type="ECO:0000256" key="2">
    <source>
        <dbReference type="SAM" id="SignalP"/>
    </source>
</evidence>
<protein>
    <recommendedName>
        <fullName evidence="5">Secreted protein</fullName>
    </recommendedName>
</protein>
<feature type="region of interest" description="Disordered" evidence="1">
    <location>
        <begin position="72"/>
        <end position="92"/>
    </location>
</feature>
<accession>A0AAN9F2F9</accession>
<sequence>MLERRAFLLLMMIGFVKQECIHFSCYATFSTHSTRKKGTAINGLTLNTKPNPAAPPPLDLFFFTATATHFLSRSPSNRESKMEPNHVTRPPP</sequence>
<comment type="caution">
    <text evidence="3">The sequence shown here is derived from an EMBL/GenBank/DDBJ whole genome shotgun (WGS) entry which is preliminary data.</text>
</comment>
<organism evidence="3 4">
    <name type="scientific">Crotalaria pallida</name>
    <name type="common">Smooth rattlebox</name>
    <name type="synonym">Crotalaria striata</name>
    <dbReference type="NCBI Taxonomy" id="3830"/>
    <lineage>
        <taxon>Eukaryota</taxon>
        <taxon>Viridiplantae</taxon>
        <taxon>Streptophyta</taxon>
        <taxon>Embryophyta</taxon>
        <taxon>Tracheophyta</taxon>
        <taxon>Spermatophyta</taxon>
        <taxon>Magnoliopsida</taxon>
        <taxon>eudicotyledons</taxon>
        <taxon>Gunneridae</taxon>
        <taxon>Pentapetalae</taxon>
        <taxon>rosids</taxon>
        <taxon>fabids</taxon>
        <taxon>Fabales</taxon>
        <taxon>Fabaceae</taxon>
        <taxon>Papilionoideae</taxon>
        <taxon>50 kb inversion clade</taxon>
        <taxon>genistoids sensu lato</taxon>
        <taxon>core genistoids</taxon>
        <taxon>Crotalarieae</taxon>
        <taxon>Crotalaria</taxon>
    </lineage>
</organism>